<keyword evidence="3" id="KW-0175">Coiled coil</keyword>
<sequence>MEKYSKLVVGIKVDIQRTDDTKSVTVEWYENGETKGKENVRNENHGHSSPKAHPPTAKVERPTALNLANEDEHSGSQIENPQKESSNAANRRRSNCVKEIERLKKNREERRAQQQEQREMKLRLQQEVDPGNPSWEFLQMIR</sequence>
<gene>
    <name evidence="6" type="ORF">P5673_021316</name>
</gene>
<accession>A0AAD9V0J9</accession>
<dbReference type="EMBL" id="JARQWQ010000054">
    <property type="protein sequence ID" value="KAK2556756.1"/>
    <property type="molecule type" value="Genomic_DNA"/>
</dbReference>
<feature type="domain" description="Kinesin-like protein KIF2A-like N-terminal" evidence="5">
    <location>
        <begin position="20"/>
        <end position="38"/>
    </location>
</feature>
<evidence type="ECO:0000256" key="4">
    <source>
        <dbReference type="SAM" id="MobiDB-lite"/>
    </source>
</evidence>
<feature type="compositionally biased region" description="Basic and acidic residues" evidence="4">
    <location>
        <begin position="96"/>
        <end position="126"/>
    </location>
</feature>
<dbReference type="Proteomes" id="UP001249851">
    <property type="component" value="Unassembled WGS sequence"/>
</dbReference>
<reference evidence="6" key="2">
    <citation type="journal article" date="2023" name="Science">
        <title>Genomic signatures of disease resistance in endangered staghorn corals.</title>
        <authorList>
            <person name="Vollmer S.V."/>
            <person name="Selwyn J.D."/>
            <person name="Despard B.A."/>
            <person name="Roesel C.L."/>
        </authorList>
    </citation>
    <scope>NUCLEOTIDE SEQUENCE</scope>
    <source>
        <strain evidence="6">K2</strain>
    </source>
</reference>
<reference evidence="6" key="1">
    <citation type="journal article" date="2023" name="G3 (Bethesda)">
        <title>Whole genome assembly and annotation of the endangered Caribbean coral Acropora cervicornis.</title>
        <authorList>
            <person name="Selwyn J.D."/>
            <person name="Vollmer S.V."/>
        </authorList>
    </citation>
    <scope>NUCLEOTIDE SEQUENCE</scope>
    <source>
        <strain evidence="6">K2</strain>
    </source>
</reference>
<evidence type="ECO:0000313" key="7">
    <source>
        <dbReference type="Proteomes" id="UP001249851"/>
    </source>
</evidence>
<feature type="region of interest" description="Disordered" evidence="4">
    <location>
        <begin position="29"/>
        <end position="142"/>
    </location>
</feature>
<evidence type="ECO:0000256" key="1">
    <source>
        <dbReference type="ARBA" id="ARBA00022490"/>
    </source>
</evidence>
<proteinExistence type="predicted"/>
<keyword evidence="2" id="KW-0493">Microtubule</keyword>
<feature type="compositionally biased region" description="Basic and acidic residues" evidence="4">
    <location>
        <begin position="32"/>
        <end position="46"/>
    </location>
</feature>
<dbReference type="Pfam" id="PF22923">
    <property type="entry name" value="KIF2A-like_1st"/>
    <property type="match status" value="1"/>
</dbReference>
<evidence type="ECO:0000313" key="6">
    <source>
        <dbReference type="EMBL" id="KAK2556756.1"/>
    </source>
</evidence>
<evidence type="ECO:0000256" key="3">
    <source>
        <dbReference type="ARBA" id="ARBA00023054"/>
    </source>
</evidence>
<comment type="caution">
    <text evidence="6">The sequence shown here is derived from an EMBL/GenBank/DDBJ whole genome shotgun (WGS) entry which is preliminary data.</text>
</comment>
<dbReference type="GO" id="GO:0005874">
    <property type="term" value="C:microtubule"/>
    <property type="evidence" value="ECO:0007669"/>
    <property type="project" value="UniProtKB-KW"/>
</dbReference>
<dbReference type="AlphaFoldDB" id="A0AAD9V0J9"/>
<evidence type="ECO:0000259" key="5">
    <source>
        <dbReference type="Pfam" id="PF22923"/>
    </source>
</evidence>
<name>A0AAD9V0J9_ACRCE</name>
<organism evidence="6 7">
    <name type="scientific">Acropora cervicornis</name>
    <name type="common">Staghorn coral</name>
    <dbReference type="NCBI Taxonomy" id="6130"/>
    <lineage>
        <taxon>Eukaryota</taxon>
        <taxon>Metazoa</taxon>
        <taxon>Cnidaria</taxon>
        <taxon>Anthozoa</taxon>
        <taxon>Hexacorallia</taxon>
        <taxon>Scleractinia</taxon>
        <taxon>Astrocoeniina</taxon>
        <taxon>Acroporidae</taxon>
        <taxon>Acropora</taxon>
    </lineage>
</organism>
<protein>
    <submittedName>
        <fullName evidence="6">Kinesin-like protein KIF2A</fullName>
    </submittedName>
</protein>
<keyword evidence="7" id="KW-1185">Reference proteome</keyword>
<keyword evidence="1" id="KW-0963">Cytoplasm</keyword>
<evidence type="ECO:0000256" key="2">
    <source>
        <dbReference type="ARBA" id="ARBA00022701"/>
    </source>
</evidence>
<dbReference type="InterPro" id="IPR054473">
    <property type="entry name" value="KIF2A-like_N"/>
</dbReference>
<feature type="compositionally biased region" description="Polar residues" evidence="4">
    <location>
        <begin position="75"/>
        <end position="89"/>
    </location>
</feature>